<name>A0ABP0YXK7_9ROSI</name>
<dbReference type="Proteomes" id="UP001642487">
    <property type="component" value="Chromosome 5"/>
</dbReference>
<proteinExistence type="predicted"/>
<evidence type="ECO:0000313" key="2">
    <source>
        <dbReference type="Proteomes" id="UP001642487"/>
    </source>
</evidence>
<reference evidence="1 2" key="1">
    <citation type="submission" date="2024-03" db="EMBL/GenBank/DDBJ databases">
        <authorList>
            <person name="Gkanogiannis A."/>
            <person name="Becerra Lopez-Lavalle L."/>
        </authorList>
    </citation>
    <scope>NUCLEOTIDE SEQUENCE [LARGE SCALE GENOMIC DNA]</scope>
</reference>
<sequence length="81" mass="9425">MISHCCSWSMMLKGIIWKLMKDKKTIIAHVGDQGIAASTPDPVIEPLSDFELPFFNSIHHYTWESKKNPIDDEQLDFDRFE</sequence>
<keyword evidence="2" id="KW-1185">Reference proteome</keyword>
<dbReference type="EMBL" id="OZ021739">
    <property type="protein sequence ID" value="CAK9323167.1"/>
    <property type="molecule type" value="Genomic_DNA"/>
</dbReference>
<protein>
    <submittedName>
        <fullName evidence="1">Uncharacterized protein</fullName>
    </submittedName>
</protein>
<evidence type="ECO:0000313" key="1">
    <source>
        <dbReference type="EMBL" id="CAK9323167.1"/>
    </source>
</evidence>
<accession>A0ABP0YXK7</accession>
<organism evidence="1 2">
    <name type="scientific">Citrullus colocynthis</name>
    <name type="common">colocynth</name>
    <dbReference type="NCBI Taxonomy" id="252529"/>
    <lineage>
        <taxon>Eukaryota</taxon>
        <taxon>Viridiplantae</taxon>
        <taxon>Streptophyta</taxon>
        <taxon>Embryophyta</taxon>
        <taxon>Tracheophyta</taxon>
        <taxon>Spermatophyta</taxon>
        <taxon>Magnoliopsida</taxon>
        <taxon>eudicotyledons</taxon>
        <taxon>Gunneridae</taxon>
        <taxon>Pentapetalae</taxon>
        <taxon>rosids</taxon>
        <taxon>fabids</taxon>
        <taxon>Cucurbitales</taxon>
        <taxon>Cucurbitaceae</taxon>
        <taxon>Benincaseae</taxon>
        <taxon>Citrullus</taxon>
    </lineage>
</organism>
<gene>
    <name evidence="1" type="ORF">CITCOLO1_LOCUS15340</name>
</gene>